<dbReference type="InterPro" id="IPR013324">
    <property type="entry name" value="RNA_pol_sigma_r3/r4-like"/>
</dbReference>
<dbReference type="Proteomes" id="UP000294547">
    <property type="component" value="Unassembled WGS sequence"/>
</dbReference>
<dbReference type="InterPro" id="IPR036388">
    <property type="entry name" value="WH-like_DNA-bd_sf"/>
</dbReference>
<dbReference type="RefSeq" id="WP_126541177.1">
    <property type="nucleotide sequence ID" value="NZ_BSPM01000004.1"/>
</dbReference>
<gene>
    <name evidence="7" type="ORF">EDD54_2172</name>
</gene>
<evidence type="ECO:0000256" key="1">
    <source>
        <dbReference type="ARBA" id="ARBA00010641"/>
    </source>
</evidence>
<evidence type="ECO:0000256" key="3">
    <source>
        <dbReference type="ARBA" id="ARBA00023082"/>
    </source>
</evidence>
<reference evidence="7 8" key="1">
    <citation type="submission" date="2019-03" db="EMBL/GenBank/DDBJ databases">
        <title>Genomic Encyclopedia of Type Strains, Phase IV (KMG-IV): sequencing the most valuable type-strain genomes for metagenomic binning, comparative biology and taxonomic classification.</title>
        <authorList>
            <person name="Goeker M."/>
        </authorList>
    </citation>
    <scope>NUCLEOTIDE SEQUENCE [LARGE SCALE GENOMIC DNA]</scope>
    <source>
        <strain evidence="7 8">DSM 102969</strain>
    </source>
</reference>
<dbReference type="NCBIfam" id="TIGR02937">
    <property type="entry name" value="sigma70-ECF"/>
    <property type="match status" value="1"/>
</dbReference>
<dbReference type="Pfam" id="PF08281">
    <property type="entry name" value="Sigma70_r4_2"/>
    <property type="match status" value="1"/>
</dbReference>
<dbReference type="SUPFAM" id="SSF88946">
    <property type="entry name" value="Sigma2 domain of RNA polymerase sigma factors"/>
    <property type="match status" value="1"/>
</dbReference>
<dbReference type="GO" id="GO:0006352">
    <property type="term" value="P:DNA-templated transcription initiation"/>
    <property type="evidence" value="ECO:0007669"/>
    <property type="project" value="InterPro"/>
</dbReference>
<dbReference type="InterPro" id="IPR014284">
    <property type="entry name" value="RNA_pol_sigma-70_dom"/>
</dbReference>
<feature type="domain" description="RNA polymerase sigma-70 region 2" evidence="5">
    <location>
        <begin position="14"/>
        <end position="77"/>
    </location>
</feature>
<dbReference type="CDD" id="cd06171">
    <property type="entry name" value="Sigma70_r4"/>
    <property type="match status" value="1"/>
</dbReference>
<dbReference type="OrthoDB" id="9803470at2"/>
<evidence type="ECO:0000313" key="8">
    <source>
        <dbReference type="Proteomes" id="UP000294547"/>
    </source>
</evidence>
<organism evidence="7 8">
    <name type="scientific">Oharaeibacter diazotrophicus</name>
    <dbReference type="NCBI Taxonomy" id="1920512"/>
    <lineage>
        <taxon>Bacteria</taxon>
        <taxon>Pseudomonadati</taxon>
        <taxon>Pseudomonadota</taxon>
        <taxon>Alphaproteobacteria</taxon>
        <taxon>Hyphomicrobiales</taxon>
        <taxon>Pleomorphomonadaceae</taxon>
        <taxon>Oharaeibacter</taxon>
    </lineage>
</organism>
<dbReference type="AlphaFoldDB" id="A0A4R6RGA4"/>
<dbReference type="InterPro" id="IPR007627">
    <property type="entry name" value="RNA_pol_sigma70_r2"/>
</dbReference>
<dbReference type="InterPro" id="IPR013325">
    <property type="entry name" value="RNA_pol_sigma_r2"/>
</dbReference>
<dbReference type="GO" id="GO:0016987">
    <property type="term" value="F:sigma factor activity"/>
    <property type="evidence" value="ECO:0007669"/>
    <property type="project" value="UniProtKB-KW"/>
</dbReference>
<keyword evidence="2" id="KW-0805">Transcription regulation</keyword>
<evidence type="ECO:0000259" key="6">
    <source>
        <dbReference type="Pfam" id="PF08281"/>
    </source>
</evidence>
<dbReference type="GO" id="GO:0003677">
    <property type="term" value="F:DNA binding"/>
    <property type="evidence" value="ECO:0007669"/>
    <property type="project" value="InterPro"/>
</dbReference>
<feature type="domain" description="RNA polymerase sigma factor 70 region 4 type 2" evidence="6">
    <location>
        <begin position="104"/>
        <end position="155"/>
    </location>
</feature>
<dbReference type="EMBL" id="SNXY01000007">
    <property type="protein sequence ID" value="TDP85320.1"/>
    <property type="molecule type" value="Genomic_DNA"/>
</dbReference>
<dbReference type="InterPro" id="IPR013249">
    <property type="entry name" value="RNA_pol_sigma70_r4_t2"/>
</dbReference>
<keyword evidence="8" id="KW-1185">Reference proteome</keyword>
<evidence type="ECO:0000259" key="5">
    <source>
        <dbReference type="Pfam" id="PF04542"/>
    </source>
</evidence>
<dbReference type="Gene3D" id="1.10.1740.10">
    <property type="match status" value="1"/>
</dbReference>
<dbReference type="Gene3D" id="1.10.10.10">
    <property type="entry name" value="Winged helix-like DNA-binding domain superfamily/Winged helix DNA-binding domain"/>
    <property type="match status" value="1"/>
</dbReference>
<dbReference type="Pfam" id="PF04542">
    <property type="entry name" value="Sigma70_r2"/>
    <property type="match status" value="1"/>
</dbReference>
<sequence>MTDVKLPRDEIVALIPSLRAFARSLTRNATDADDLVQETLLKAYGNLDKFTPGTQLRQWLFTIMRNAFYSGHRKHGREVTSAEDGIVDRGAAPPEQEWSVYGGEIGAALASLSDDQRQALMLVGAMGVSYEEAAEVCGCAVGTMKSRVNRGRSRLAALLGLELPAPPKTATPTRPMTMRQYGAAAAAAW</sequence>
<keyword evidence="3" id="KW-0731">Sigma factor</keyword>
<name>A0A4R6RGA4_9HYPH</name>
<dbReference type="PANTHER" id="PTHR43133:SF25">
    <property type="entry name" value="RNA POLYMERASE SIGMA FACTOR RFAY-RELATED"/>
    <property type="match status" value="1"/>
</dbReference>
<dbReference type="PANTHER" id="PTHR43133">
    <property type="entry name" value="RNA POLYMERASE ECF-TYPE SIGMA FACTO"/>
    <property type="match status" value="1"/>
</dbReference>
<dbReference type="SUPFAM" id="SSF88659">
    <property type="entry name" value="Sigma3 and sigma4 domains of RNA polymerase sigma factors"/>
    <property type="match status" value="1"/>
</dbReference>
<protein>
    <submittedName>
        <fullName evidence="7">RNA polymerase sigma-70 factor (ECF subfamily)</fullName>
    </submittedName>
</protein>
<keyword evidence="4" id="KW-0804">Transcription</keyword>
<comment type="similarity">
    <text evidence="1">Belongs to the sigma-70 factor family. ECF subfamily.</text>
</comment>
<proteinExistence type="inferred from homology"/>
<evidence type="ECO:0000256" key="4">
    <source>
        <dbReference type="ARBA" id="ARBA00023163"/>
    </source>
</evidence>
<evidence type="ECO:0000313" key="7">
    <source>
        <dbReference type="EMBL" id="TDP85320.1"/>
    </source>
</evidence>
<accession>A0A4R6RGA4</accession>
<dbReference type="InterPro" id="IPR039425">
    <property type="entry name" value="RNA_pol_sigma-70-like"/>
</dbReference>
<comment type="caution">
    <text evidence="7">The sequence shown here is derived from an EMBL/GenBank/DDBJ whole genome shotgun (WGS) entry which is preliminary data.</text>
</comment>
<evidence type="ECO:0000256" key="2">
    <source>
        <dbReference type="ARBA" id="ARBA00023015"/>
    </source>
</evidence>